<feature type="binding site" evidence="4">
    <location>
        <position position="195"/>
    </location>
    <ligand>
        <name>Zn(2+)</name>
        <dbReference type="ChEBI" id="CHEBI:29105"/>
        <note>catalytic</note>
    </ligand>
</feature>
<dbReference type="Proteomes" id="UP000824504">
    <property type="component" value="Chromosome"/>
</dbReference>
<evidence type="ECO:0000256" key="4">
    <source>
        <dbReference type="HAMAP-Rule" id="MF_01962"/>
    </source>
</evidence>
<dbReference type="InterPro" id="IPR028892">
    <property type="entry name" value="ADE"/>
</dbReference>
<dbReference type="GO" id="GO:0016787">
    <property type="term" value="F:hydrolase activity"/>
    <property type="evidence" value="ECO:0007669"/>
    <property type="project" value="UniProtKB-KW"/>
</dbReference>
<organism evidence="6 7">
    <name type="scientific">Tessaracoccus palaemonis</name>
    <dbReference type="NCBI Taxonomy" id="2829499"/>
    <lineage>
        <taxon>Bacteria</taxon>
        <taxon>Bacillati</taxon>
        <taxon>Actinomycetota</taxon>
        <taxon>Actinomycetes</taxon>
        <taxon>Propionibacteriales</taxon>
        <taxon>Propionibacteriaceae</taxon>
        <taxon>Tessaracoccus</taxon>
    </lineage>
</organism>
<feature type="binding site" evidence="4">
    <location>
        <position position="15"/>
    </location>
    <ligand>
        <name>Zn(2+)</name>
        <dbReference type="ChEBI" id="CHEBI:29105"/>
        <note>catalytic</note>
    </ligand>
</feature>
<evidence type="ECO:0000256" key="3">
    <source>
        <dbReference type="ARBA" id="ARBA00022833"/>
    </source>
</evidence>
<comment type="function">
    <text evidence="4">Catalyzes the hydrolytic deamination of adenine to hypoxanthine. Plays an important role in the purine salvage pathway and in nitrogen catabolism.</text>
</comment>
<dbReference type="InterPro" id="IPR006330">
    <property type="entry name" value="Ado/ade_deaminase"/>
</dbReference>
<feature type="active site" description="Proton donor" evidence="4">
    <location>
        <position position="198"/>
    </location>
</feature>
<gene>
    <name evidence="6" type="ORF">KDB89_14390</name>
</gene>
<comment type="similarity">
    <text evidence="4">Belongs to the metallo-dependent hydrolases superfamily. Adenosine and AMP deaminases family. Adenine deaminase type 2 subfamily.</text>
</comment>
<feature type="binding site" evidence="4">
    <location>
        <position position="17"/>
    </location>
    <ligand>
        <name>Zn(2+)</name>
        <dbReference type="ChEBI" id="CHEBI:29105"/>
        <note>catalytic</note>
    </ligand>
</feature>
<evidence type="ECO:0000256" key="1">
    <source>
        <dbReference type="ARBA" id="ARBA00022723"/>
    </source>
</evidence>
<accession>A0ABX8SHK5</accession>
<keyword evidence="2 4" id="KW-0378">Hydrolase</keyword>
<evidence type="ECO:0000313" key="7">
    <source>
        <dbReference type="Proteomes" id="UP000824504"/>
    </source>
</evidence>
<comment type="cofactor">
    <cofactor evidence="4">
        <name>Zn(2+)</name>
        <dbReference type="ChEBI" id="CHEBI:29105"/>
    </cofactor>
    <text evidence="4">Binds 1 zinc ion per subunit.</text>
</comment>
<dbReference type="HAMAP" id="MF_01962">
    <property type="entry name" value="Adenine_deaminase"/>
    <property type="match status" value="1"/>
</dbReference>
<dbReference type="NCBIfam" id="NF006850">
    <property type="entry name" value="PRK09358.1-6"/>
    <property type="match status" value="1"/>
</dbReference>
<dbReference type="CDD" id="cd01320">
    <property type="entry name" value="ADA"/>
    <property type="match status" value="1"/>
</dbReference>
<feature type="site" description="Important for catalytic activity" evidence="4">
    <location>
        <position position="219"/>
    </location>
</feature>
<keyword evidence="4" id="KW-0546">Nucleotide metabolism</keyword>
<feature type="domain" description="Adenosine deaminase" evidence="5">
    <location>
        <begin position="10"/>
        <end position="330"/>
    </location>
</feature>
<dbReference type="RefSeq" id="WP_219082196.1">
    <property type="nucleotide sequence ID" value="NZ_CP079216.1"/>
</dbReference>
<keyword evidence="3 4" id="KW-0862">Zinc</keyword>
<proteinExistence type="inferred from homology"/>
<dbReference type="EC" id="3.5.4.2" evidence="4"/>
<dbReference type="Pfam" id="PF00962">
    <property type="entry name" value="A_deaminase"/>
    <property type="match status" value="1"/>
</dbReference>
<evidence type="ECO:0000256" key="2">
    <source>
        <dbReference type="ARBA" id="ARBA00022801"/>
    </source>
</evidence>
<dbReference type="NCBIfam" id="TIGR01430">
    <property type="entry name" value="aden_deam"/>
    <property type="match status" value="1"/>
</dbReference>
<evidence type="ECO:0000313" key="6">
    <source>
        <dbReference type="EMBL" id="QXT62892.1"/>
    </source>
</evidence>
<sequence length="340" mass="36694">MTVEALRSLPKAELHLHIEGTLEPELAFELARRNGVTLPFAGVEDLRLRYDFDDLQSFLDLYYACMAVLRTADDFRDLALSYLERAHADGVRHAELFFDPQVHASNGVSGDAVMDGLLEGLRIAGERFGMTGGLILCFLRDLPVASAMETLESVAGRAEDLLGVGLDSAEVGHPPAMFTDVFARAAELGLRLVAHAGEEGPAAYVREALDTLHVERIDHGIRAAEDDALVAELAQRRVPLTVCPLSNVRLKAVADLAAHPLRRLFDAGVIVTVNSDDPAYFGGYVAANYAAVAGEGFTVDELVTMARNSIVASFAPDQRKAELLAELDAWVADSVGIPSR</sequence>
<reference evidence="6 7" key="1">
    <citation type="submission" date="2021-07" db="EMBL/GenBank/DDBJ databases">
        <title>complete genome sequencing of Tessaracoccus sp.J1M15.</title>
        <authorList>
            <person name="Bae J.-W."/>
            <person name="Kim D.-y."/>
        </authorList>
    </citation>
    <scope>NUCLEOTIDE SEQUENCE [LARGE SCALE GENOMIC DNA]</scope>
    <source>
        <strain evidence="6 7">J1M15</strain>
    </source>
</reference>
<feature type="binding site" evidence="4">
    <location>
        <position position="276"/>
    </location>
    <ligand>
        <name>Zn(2+)</name>
        <dbReference type="ChEBI" id="CHEBI:29105"/>
        <note>catalytic</note>
    </ligand>
</feature>
<dbReference type="PANTHER" id="PTHR43114:SF6">
    <property type="entry name" value="ADENINE DEAMINASE"/>
    <property type="match status" value="1"/>
</dbReference>
<comment type="catalytic activity">
    <reaction evidence="4">
        <text>adenine + H2O + H(+) = hypoxanthine + NH4(+)</text>
        <dbReference type="Rhea" id="RHEA:23688"/>
        <dbReference type="ChEBI" id="CHEBI:15377"/>
        <dbReference type="ChEBI" id="CHEBI:15378"/>
        <dbReference type="ChEBI" id="CHEBI:16708"/>
        <dbReference type="ChEBI" id="CHEBI:17368"/>
        <dbReference type="ChEBI" id="CHEBI:28938"/>
        <dbReference type="EC" id="3.5.4.2"/>
    </reaction>
</comment>
<dbReference type="InterPro" id="IPR001365">
    <property type="entry name" value="A_deaminase_dom"/>
</dbReference>
<feature type="binding site" evidence="4">
    <location>
        <position position="277"/>
    </location>
    <ligand>
        <name>substrate</name>
    </ligand>
</feature>
<dbReference type="PANTHER" id="PTHR43114">
    <property type="entry name" value="ADENINE DEAMINASE"/>
    <property type="match status" value="1"/>
</dbReference>
<keyword evidence="1 4" id="KW-0479">Metal-binding</keyword>
<name>A0ABX8SHK5_9ACTN</name>
<dbReference type="EMBL" id="CP079216">
    <property type="protein sequence ID" value="QXT62892.1"/>
    <property type="molecule type" value="Genomic_DNA"/>
</dbReference>
<evidence type="ECO:0000259" key="5">
    <source>
        <dbReference type="Pfam" id="PF00962"/>
    </source>
</evidence>
<keyword evidence="7" id="KW-1185">Reference proteome</keyword>
<protein>
    <recommendedName>
        <fullName evidence="4">Adenine deaminase</fullName>
        <shortName evidence="4">ADE</shortName>
        <ecNumber evidence="4">3.5.4.2</ecNumber>
    </recommendedName>
    <alternativeName>
        <fullName evidence="4">Adenine aminohydrolase</fullName>
        <shortName evidence="4">AAH</shortName>
    </alternativeName>
</protein>